<dbReference type="PROSITE" id="PS00893">
    <property type="entry name" value="NUDIX_BOX"/>
    <property type="match status" value="1"/>
</dbReference>
<dbReference type="AlphaFoldDB" id="A0AA35VYV3"/>
<dbReference type="PANTHER" id="PTHR43222">
    <property type="entry name" value="NUDIX HYDROLASE 23"/>
    <property type="match status" value="1"/>
</dbReference>
<evidence type="ECO:0000256" key="4">
    <source>
        <dbReference type="RuleBase" id="RU003476"/>
    </source>
</evidence>
<organism evidence="6 7">
    <name type="scientific">Geodia barretti</name>
    <name type="common">Barrett's horny sponge</name>
    <dbReference type="NCBI Taxonomy" id="519541"/>
    <lineage>
        <taxon>Eukaryota</taxon>
        <taxon>Metazoa</taxon>
        <taxon>Porifera</taxon>
        <taxon>Demospongiae</taxon>
        <taxon>Heteroscleromorpha</taxon>
        <taxon>Tetractinellida</taxon>
        <taxon>Astrophorina</taxon>
        <taxon>Geodiidae</taxon>
        <taxon>Geodia</taxon>
    </lineage>
</organism>
<dbReference type="SUPFAM" id="SSF55811">
    <property type="entry name" value="Nudix"/>
    <property type="match status" value="1"/>
</dbReference>
<dbReference type="PRINTS" id="PR00502">
    <property type="entry name" value="NUDIXFAMILY"/>
</dbReference>
<evidence type="ECO:0000256" key="1">
    <source>
        <dbReference type="ARBA" id="ARBA00001946"/>
    </source>
</evidence>
<dbReference type="Pfam" id="PF00293">
    <property type="entry name" value="NUDIX"/>
    <property type="match status" value="1"/>
</dbReference>
<keyword evidence="2 4" id="KW-0378">Hydrolase</keyword>
<reference evidence="6" key="1">
    <citation type="submission" date="2023-03" db="EMBL/GenBank/DDBJ databases">
        <authorList>
            <person name="Steffen K."/>
            <person name="Cardenas P."/>
        </authorList>
    </citation>
    <scope>NUCLEOTIDE SEQUENCE</scope>
</reference>
<dbReference type="PANTHER" id="PTHR43222:SF2">
    <property type="entry name" value="NUDIX HYDROLASE 23, CHLOROPLASTIC"/>
    <property type="match status" value="1"/>
</dbReference>
<name>A0AA35VYV3_GEOBA</name>
<accession>A0AA35VYV3</accession>
<proteinExistence type="inferred from homology"/>
<sequence>MAVAMNNSDKYCAGCGTRLVVRDHEGRNLPVCPTCGRVVYYDPKLAAACVIERDGQTLMVRRAVQTGYGLWSMPGGYVDRGEPVETAAAREVVEETGLLVQVQELIGLFSDAGNPVVVAAYSATEVGGVLAPGPESLDVGFFPIDGLPPLAFPRDEQIIRRWQRIRDHQP</sequence>
<evidence type="ECO:0000256" key="2">
    <source>
        <dbReference type="ARBA" id="ARBA00022801"/>
    </source>
</evidence>
<protein>
    <submittedName>
        <fullName evidence="6">Nudix hydrolase 23, chloroplastic</fullName>
    </submittedName>
</protein>
<evidence type="ECO:0000313" key="7">
    <source>
        <dbReference type="Proteomes" id="UP001174909"/>
    </source>
</evidence>
<keyword evidence="7" id="KW-1185">Reference proteome</keyword>
<gene>
    <name evidence="6" type="ORF">GBAR_LOCUS658</name>
</gene>
<dbReference type="InterPro" id="IPR015797">
    <property type="entry name" value="NUDIX_hydrolase-like_dom_sf"/>
</dbReference>
<evidence type="ECO:0000259" key="5">
    <source>
        <dbReference type="PROSITE" id="PS51462"/>
    </source>
</evidence>
<dbReference type="InterPro" id="IPR020476">
    <property type="entry name" value="Nudix_hydrolase"/>
</dbReference>
<dbReference type="GO" id="GO:0016787">
    <property type="term" value="F:hydrolase activity"/>
    <property type="evidence" value="ECO:0007669"/>
    <property type="project" value="UniProtKB-KW"/>
</dbReference>
<comment type="caution">
    <text evidence="6">The sequence shown here is derived from an EMBL/GenBank/DDBJ whole genome shotgun (WGS) entry which is preliminary data.</text>
</comment>
<evidence type="ECO:0000256" key="3">
    <source>
        <dbReference type="ARBA" id="ARBA00022842"/>
    </source>
</evidence>
<feature type="domain" description="Nudix hydrolase" evidence="5">
    <location>
        <begin position="42"/>
        <end position="165"/>
    </location>
</feature>
<comment type="similarity">
    <text evidence="4">Belongs to the Nudix hydrolase family.</text>
</comment>
<dbReference type="Proteomes" id="UP001174909">
    <property type="component" value="Unassembled WGS sequence"/>
</dbReference>
<dbReference type="PROSITE" id="PS51462">
    <property type="entry name" value="NUDIX"/>
    <property type="match status" value="1"/>
</dbReference>
<dbReference type="InterPro" id="IPR020084">
    <property type="entry name" value="NUDIX_hydrolase_CS"/>
</dbReference>
<dbReference type="InterPro" id="IPR000086">
    <property type="entry name" value="NUDIX_hydrolase_dom"/>
</dbReference>
<comment type="cofactor">
    <cofactor evidence="1">
        <name>Mg(2+)</name>
        <dbReference type="ChEBI" id="CHEBI:18420"/>
    </cofactor>
</comment>
<evidence type="ECO:0000313" key="6">
    <source>
        <dbReference type="EMBL" id="CAI7991225.1"/>
    </source>
</evidence>
<dbReference type="Gene3D" id="3.90.79.10">
    <property type="entry name" value="Nucleoside Triphosphate Pyrophosphohydrolase"/>
    <property type="match status" value="1"/>
</dbReference>
<keyword evidence="3" id="KW-0460">Magnesium</keyword>
<dbReference type="EMBL" id="CASHTH010000109">
    <property type="protein sequence ID" value="CAI7991225.1"/>
    <property type="molecule type" value="Genomic_DNA"/>
</dbReference>